<dbReference type="Gene3D" id="3.30.300.30">
    <property type="match status" value="1"/>
</dbReference>
<evidence type="ECO:0000313" key="3">
    <source>
        <dbReference type="EMBL" id="GHO49230.1"/>
    </source>
</evidence>
<dbReference type="NCBIfam" id="TIGR01733">
    <property type="entry name" value="AA-adenyl-dom"/>
    <property type="match status" value="1"/>
</dbReference>
<evidence type="ECO:0008006" key="5">
    <source>
        <dbReference type="Google" id="ProtNLM"/>
    </source>
</evidence>
<dbReference type="Gene3D" id="2.30.38.10">
    <property type="entry name" value="Luciferase, Domain 3"/>
    <property type="match status" value="1"/>
</dbReference>
<reference evidence="3" key="1">
    <citation type="submission" date="2020-10" db="EMBL/GenBank/DDBJ databases">
        <title>Taxonomic study of unclassified bacteria belonging to the class Ktedonobacteria.</title>
        <authorList>
            <person name="Yabe S."/>
            <person name="Wang C.M."/>
            <person name="Zheng Y."/>
            <person name="Sakai Y."/>
            <person name="Cavaletti L."/>
            <person name="Monciardini P."/>
            <person name="Donadio S."/>
        </authorList>
    </citation>
    <scope>NUCLEOTIDE SEQUENCE</scope>
    <source>
        <strain evidence="3">SOSP1-1</strain>
    </source>
</reference>
<comment type="caution">
    <text evidence="3">The sequence shown here is derived from an EMBL/GenBank/DDBJ whole genome shotgun (WGS) entry which is preliminary data.</text>
</comment>
<sequence>MTITISANAHESHAHPIETSVWDAFAKQVYQTPNAPALIELTSNGVSTAITYQDIFQEAQAIADLLQDAGVRPGEIVAFRLNRGRAALTAILGIVASGAAYLPLDPEWPQVYQNMQLLDAHVRLLLVEAPPQTSHPIHIEQVIHASMLRAENAAKKIQAEVASSSSAPSHSPYGSEQLLYVLYTSGTTGKPKGVRIPHRAVLARFLHPDYLPIRPGQYIAHCASLTFDASTFEIWGTLLNGGCLVSFPKELVLAGQAFFDALKQHHISVLFLTTALFHRYARQFPDGFSDLEAVLFGGEATDTSAIEALLASHPPRRLLHMYGPTENTVFSAWYEVDTFHPLAEYEKPLPIGQALPASSCYVLDDQQREVLPGEDGELYVGGDGLALGYLNRSDSTRERFLDDVRFGRLYRTGDIVRAQPDGNLIFIGRRDGQVKLRGLCIELEAIENILRGHPAVQDVACSVEGSGEQAMLVAFLVFQPTAKQDGQSVSDLLASFRALFAMHPSYLIPGRFYRVPDLPLTTNGKRDRSLLIQSAWRDNVQPSLLTGASSSSLLESTTALASQASATSLHRALHALCAPCCFSNPMRSQVRLSLTR</sequence>
<dbReference type="PANTHER" id="PTHR45527:SF1">
    <property type="entry name" value="FATTY ACID SYNTHASE"/>
    <property type="match status" value="1"/>
</dbReference>
<dbReference type="GO" id="GO:0043041">
    <property type="term" value="P:amino acid activation for nonribosomal peptide biosynthetic process"/>
    <property type="evidence" value="ECO:0007669"/>
    <property type="project" value="TreeGrafter"/>
</dbReference>
<name>A0A8J3I9D1_9CHLR</name>
<dbReference type="GO" id="GO:0044550">
    <property type="term" value="P:secondary metabolite biosynthetic process"/>
    <property type="evidence" value="ECO:0007669"/>
    <property type="project" value="TreeGrafter"/>
</dbReference>
<dbReference type="InterPro" id="IPR000873">
    <property type="entry name" value="AMP-dep_synth/lig_dom"/>
</dbReference>
<protein>
    <recommendedName>
        <fullName evidence="5">Non-ribosomal peptide synthetase</fullName>
    </recommendedName>
</protein>
<dbReference type="Pfam" id="PF00501">
    <property type="entry name" value="AMP-binding"/>
    <property type="match status" value="1"/>
</dbReference>
<evidence type="ECO:0000313" key="4">
    <source>
        <dbReference type="Proteomes" id="UP000612362"/>
    </source>
</evidence>
<organism evidence="3 4">
    <name type="scientific">Ktedonospora formicarum</name>
    <dbReference type="NCBI Taxonomy" id="2778364"/>
    <lineage>
        <taxon>Bacteria</taxon>
        <taxon>Bacillati</taxon>
        <taxon>Chloroflexota</taxon>
        <taxon>Ktedonobacteria</taxon>
        <taxon>Ktedonobacterales</taxon>
        <taxon>Ktedonobacteraceae</taxon>
        <taxon>Ktedonospora</taxon>
    </lineage>
</organism>
<proteinExistence type="predicted"/>
<dbReference type="InterPro" id="IPR010071">
    <property type="entry name" value="AA_adenyl_dom"/>
</dbReference>
<dbReference type="PANTHER" id="PTHR45527">
    <property type="entry name" value="NONRIBOSOMAL PEPTIDE SYNTHETASE"/>
    <property type="match status" value="1"/>
</dbReference>
<dbReference type="GO" id="GO:0031177">
    <property type="term" value="F:phosphopantetheine binding"/>
    <property type="evidence" value="ECO:0007669"/>
    <property type="project" value="TreeGrafter"/>
</dbReference>
<dbReference type="RefSeq" id="WP_220198335.1">
    <property type="nucleotide sequence ID" value="NZ_BNJF01000004.1"/>
</dbReference>
<feature type="domain" description="AMP-binding enzyme C-terminal" evidence="2">
    <location>
        <begin position="446"/>
        <end position="525"/>
    </location>
</feature>
<dbReference type="InterPro" id="IPR045851">
    <property type="entry name" value="AMP-bd_C_sf"/>
</dbReference>
<dbReference type="PROSITE" id="PS00455">
    <property type="entry name" value="AMP_BINDING"/>
    <property type="match status" value="1"/>
</dbReference>
<dbReference type="InterPro" id="IPR020845">
    <property type="entry name" value="AMP-binding_CS"/>
</dbReference>
<dbReference type="Gene3D" id="3.40.50.980">
    <property type="match status" value="2"/>
</dbReference>
<dbReference type="SUPFAM" id="SSF56801">
    <property type="entry name" value="Acetyl-CoA synthetase-like"/>
    <property type="match status" value="1"/>
</dbReference>
<gene>
    <name evidence="3" type="ORF">KSX_73930</name>
</gene>
<dbReference type="GO" id="GO:0005737">
    <property type="term" value="C:cytoplasm"/>
    <property type="evidence" value="ECO:0007669"/>
    <property type="project" value="TreeGrafter"/>
</dbReference>
<dbReference type="AlphaFoldDB" id="A0A8J3I9D1"/>
<keyword evidence="4" id="KW-1185">Reference proteome</keyword>
<dbReference type="Proteomes" id="UP000612362">
    <property type="component" value="Unassembled WGS sequence"/>
</dbReference>
<feature type="domain" description="AMP-dependent synthetase/ligase" evidence="1">
    <location>
        <begin position="25"/>
        <end position="390"/>
    </location>
</feature>
<evidence type="ECO:0000259" key="2">
    <source>
        <dbReference type="Pfam" id="PF13193"/>
    </source>
</evidence>
<dbReference type="InterPro" id="IPR025110">
    <property type="entry name" value="AMP-bd_C"/>
</dbReference>
<dbReference type="EMBL" id="BNJF01000004">
    <property type="protein sequence ID" value="GHO49230.1"/>
    <property type="molecule type" value="Genomic_DNA"/>
</dbReference>
<accession>A0A8J3I9D1</accession>
<evidence type="ECO:0000259" key="1">
    <source>
        <dbReference type="Pfam" id="PF00501"/>
    </source>
</evidence>
<dbReference type="Pfam" id="PF13193">
    <property type="entry name" value="AMP-binding_C"/>
    <property type="match status" value="1"/>
</dbReference>